<name>A0A165SWE4_9APHY</name>
<sequence length="290" mass="30459">MTRCPAVLFVSPVQKAELKPPPQHDSAPAETHDTMDMDASDSDCMSSSTHLSKPTSLSARLGTSPAVVPPALNALTQAYPPLNGAPLCTSFRSGILHIAPLSDAPPSQPRPQESRISPIITISERAVNDARSQSTPNCALSAVSHPHRSPLDAPQPALDCVAPPPFLSPPRESSPIRDLATPAASSRGGSQPGSRIASPAPSGADGLVQSCETEPAAELVRLNRDSHDKPRRVLVSLGGMLSITMRGAVAHVERNSPRLGQISILQWSLSDLAQTKSCHPDCRGRPTGCC</sequence>
<evidence type="ECO:0000256" key="1">
    <source>
        <dbReference type="SAM" id="MobiDB-lite"/>
    </source>
</evidence>
<accession>A0A165SWE4</accession>
<proteinExistence type="predicted"/>
<protein>
    <submittedName>
        <fullName evidence="2">Uncharacterized protein</fullName>
    </submittedName>
</protein>
<gene>
    <name evidence="2" type="ORF">DAEQUDRAFT_591549</name>
</gene>
<evidence type="ECO:0000313" key="2">
    <source>
        <dbReference type="EMBL" id="KZT72587.1"/>
    </source>
</evidence>
<reference evidence="2 3" key="1">
    <citation type="journal article" date="2016" name="Mol. Biol. Evol.">
        <title>Comparative Genomics of Early-Diverging Mushroom-Forming Fungi Provides Insights into the Origins of Lignocellulose Decay Capabilities.</title>
        <authorList>
            <person name="Nagy L.G."/>
            <person name="Riley R."/>
            <person name="Tritt A."/>
            <person name="Adam C."/>
            <person name="Daum C."/>
            <person name="Floudas D."/>
            <person name="Sun H."/>
            <person name="Yadav J.S."/>
            <person name="Pangilinan J."/>
            <person name="Larsson K.H."/>
            <person name="Matsuura K."/>
            <person name="Barry K."/>
            <person name="Labutti K."/>
            <person name="Kuo R."/>
            <person name="Ohm R.A."/>
            <person name="Bhattacharya S.S."/>
            <person name="Shirouzu T."/>
            <person name="Yoshinaga Y."/>
            <person name="Martin F.M."/>
            <person name="Grigoriev I.V."/>
            <person name="Hibbett D.S."/>
        </authorList>
    </citation>
    <scope>NUCLEOTIDE SEQUENCE [LARGE SCALE GENOMIC DNA]</scope>
    <source>
        <strain evidence="2 3">L-15889</strain>
    </source>
</reference>
<organism evidence="2 3">
    <name type="scientific">Daedalea quercina L-15889</name>
    <dbReference type="NCBI Taxonomy" id="1314783"/>
    <lineage>
        <taxon>Eukaryota</taxon>
        <taxon>Fungi</taxon>
        <taxon>Dikarya</taxon>
        <taxon>Basidiomycota</taxon>
        <taxon>Agaricomycotina</taxon>
        <taxon>Agaricomycetes</taxon>
        <taxon>Polyporales</taxon>
        <taxon>Fomitopsis</taxon>
    </lineage>
</organism>
<dbReference type="Proteomes" id="UP000076727">
    <property type="component" value="Unassembled WGS sequence"/>
</dbReference>
<dbReference type="AlphaFoldDB" id="A0A165SWE4"/>
<feature type="compositionally biased region" description="Polar residues" evidence="1">
    <location>
        <begin position="183"/>
        <end position="193"/>
    </location>
</feature>
<feature type="region of interest" description="Disordered" evidence="1">
    <location>
        <begin position="141"/>
        <end position="208"/>
    </location>
</feature>
<keyword evidence="3" id="KW-1185">Reference proteome</keyword>
<dbReference type="EMBL" id="KV429040">
    <property type="protein sequence ID" value="KZT72587.1"/>
    <property type="molecule type" value="Genomic_DNA"/>
</dbReference>
<evidence type="ECO:0000313" key="3">
    <source>
        <dbReference type="Proteomes" id="UP000076727"/>
    </source>
</evidence>
<feature type="region of interest" description="Disordered" evidence="1">
    <location>
        <begin position="13"/>
        <end position="60"/>
    </location>
</feature>